<keyword evidence="17" id="KW-0732">Signal</keyword>
<evidence type="ECO:0000256" key="4">
    <source>
        <dbReference type="ARBA" id="ARBA00012196"/>
    </source>
</evidence>
<keyword evidence="13" id="KW-0119">Carbohydrate metabolism</keyword>
<dbReference type="GO" id="GO:0007219">
    <property type="term" value="P:Notch signaling pathway"/>
    <property type="evidence" value="ECO:0007669"/>
    <property type="project" value="UniProtKB-KW"/>
</dbReference>
<protein>
    <recommendedName>
        <fullName evidence="5">GDP-fucose protein O-fucosyltransferase 1</fullName>
        <ecNumber evidence="4">2.4.1.221</ecNumber>
    </recommendedName>
    <alternativeName>
        <fullName evidence="14">Peptide-O-fucosyltransferase 1</fullName>
    </alternativeName>
</protein>
<evidence type="ECO:0000256" key="2">
    <source>
        <dbReference type="ARBA" id="ARBA00004922"/>
    </source>
</evidence>
<evidence type="ECO:0000256" key="7">
    <source>
        <dbReference type="ARBA" id="ARBA00022679"/>
    </source>
</evidence>
<evidence type="ECO:0000256" key="13">
    <source>
        <dbReference type="ARBA" id="ARBA00023277"/>
    </source>
</evidence>
<feature type="signal peptide" evidence="17">
    <location>
        <begin position="1"/>
        <end position="26"/>
    </location>
</feature>
<evidence type="ECO:0000256" key="9">
    <source>
        <dbReference type="ARBA" id="ARBA00022976"/>
    </source>
</evidence>
<dbReference type="GO" id="GO:0008593">
    <property type="term" value="P:regulation of Notch signaling pathway"/>
    <property type="evidence" value="ECO:0007669"/>
    <property type="project" value="TreeGrafter"/>
</dbReference>
<keyword evidence="8" id="KW-0256">Endoplasmic reticulum</keyword>
<evidence type="ECO:0000256" key="11">
    <source>
        <dbReference type="ARBA" id="ARBA00023180"/>
    </source>
</evidence>
<evidence type="ECO:0000256" key="12">
    <source>
        <dbReference type="ARBA" id="ARBA00023253"/>
    </source>
</evidence>
<comment type="catalytic activity">
    <reaction evidence="16">
        <text>L-seryl-[protein] + GDP-beta-L-fucose = 3-O-(alpha-L-fucosyl)-L-seryl-[protein] + GDP + H(+)</text>
        <dbReference type="Rhea" id="RHEA:63644"/>
        <dbReference type="Rhea" id="RHEA-COMP:9863"/>
        <dbReference type="Rhea" id="RHEA-COMP:17914"/>
        <dbReference type="ChEBI" id="CHEBI:15378"/>
        <dbReference type="ChEBI" id="CHEBI:29999"/>
        <dbReference type="ChEBI" id="CHEBI:57273"/>
        <dbReference type="ChEBI" id="CHEBI:58189"/>
        <dbReference type="ChEBI" id="CHEBI:189632"/>
        <dbReference type="EC" id="2.4.1.221"/>
    </reaction>
    <physiologicalReaction direction="left-to-right" evidence="16">
        <dbReference type="Rhea" id="RHEA:63645"/>
    </physiologicalReaction>
</comment>
<keyword evidence="10" id="KW-1015">Disulfide bond</keyword>
<evidence type="ECO:0000256" key="17">
    <source>
        <dbReference type="SAM" id="SignalP"/>
    </source>
</evidence>
<feature type="chain" id="PRO_5026196682" description="GDP-fucose protein O-fucosyltransferase 1" evidence="17">
    <location>
        <begin position="27"/>
        <end position="391"/>
    </location>
</feature>
<accession>A0A6F9DPT0</accession>
<dbReference type="EC" id="2.4.1.221" evidence="4"/>
<dbReference type="UniPathway" id="UPA00378"/>
<dbReference type="GO" id="GO:0046922">
    <property type="term" value="F:peptide-O-fucosyltransferase activity"/>
    <property type="evidence" value="ECO:0007669"/>
    <property type="project" value="UniProtKB-EC"/>
</dbReference>
<dbReference type="CDD" id="cd11302">
    <property type="entry name" value="O-FucT-1"/>
    <property type="match status" value="1"/>
</dbReference>
<comment type="similarity">
    <text evidence="3">Belongs to the glycosyltransferase 65 family.</text>
</comment>
<name>A0A6F9DPT0_9ASCI</name>
<evidence type="ECO:0000256" key="1">
    <source>
        <dbReference type="ARBA" id="ARBA00004240"/>
    </source>
</evidence>
<comment type="pathway">
    <text evidence="2">Protein modification; protein glycosylation.</text>
</comment>
<dbReference type="GO" id="GO:0005783">
    <property type="term" value="C:endoplasmic reticulum"/>
    <property type="evidence" value="ECO:0007669"/>
    <property type="project" value="UniProtKB-SubCell"/>
</dbReference>
<dbReference type="Gene3D" id="3.40.50.11350">
    <property type="match status" value="1"/>
</dbReference>
<dbReference type="GO" id="GO:0006004">
    <property type="term" value="P:fucose metabolic process"/>
    <property type="evidence" value="ECO:0007669"/>
    <property type="project" value="UniProtKB-KW"/>
</dbReference>
<evidence type="ECO:0000313" key="18">
    <source>
        <dbReference type="EMBL" id="CAB3264993.1"/>
    </source>
</evidence>
<keyword evidence="12" id="KW-0294">Fucose metabolism</keyword>
<dbReference type="PANTHER" id="PTHR21420">
    <property type="entry name" value="GDP-FUCOSE PROTEIN O-FUCOSYLTRANSFERASE 1"/>
    <property type="match status" value="1"/>
</dbReference>
<reference evidence="18" key="1">
    <citation type="submission" date="2020-04" db="EMBL/GenBank/DDBJ databases">
        <authorList>
            <person name="Neveu A P."/>
        </authorList>
    </citation>
    <scope>NUCLEOTIDE SEQUENCE</scope>
    <source>
        <tissue evidence="18">Whole embryo</tissue>
    </source>
</reference>
<dbReference type="InterPro" id="IPR039922">
    <property type="entry name" value="POFUT1"/>
</dbReference>
<evidence type="ECO:0000256" key="6">
    <source>
        <dbReference type="ARBA" id="ARBA00022676"/>
    </source>
</evidence>
<gene>
    <name evidence="18" type="primary">Pofut1</name>
</gene>
<evidence type="ECO:0000256" key="3">
    <source>
        <dbReference type="ARBA" id="ARBA00010626"/>
    </source>
</evidence>
<sequence length="391" mass="44764">MTTSSIKKLLLTLTITLILLFSTIKADVKFDSNGYVMYCPCMGRFGNQFDHFLGSLSFAKKLNRTLVVPPFITHDYRTAKYGNDFVPYREWFDFETLKEYHRVIEMDVFMKDYAPTIWPTENRIVYCHPAAMERSNDKKTCPAKAGNPFGPFWNHFKIDFVQSEGYPTTMSYASAGYKWQEKYPPYKHLVIVFMGAPASYPIQETDRKLQTYVTWSKQVQEFADNFISKEVKRPFVGIHLRIGIDWKRACQHVGDSILYPFMSSPQCVGYSRSNAIPFTKEMCFPSSNTIKEQVLNSVKQINAKSLFIATDSDSMEKVFNQMFQEAGLNVQIVRVDHDSLVSDLSVLVEADDFIGSCASSVSAFVVRKRELLGRPNKFFGMAETSADHSEL</sequence>
<evidence type="ECO:0000256" key="10">
    <source>
        <dbReference type="ARBA" id="ARBA00023157"/>
    </source>
</evidence>
<dbReference type="Pfam" id="PF10250">
    <property type="entry name" value="O-FucT"/>
    <property type="match status" value="1"/>
</dbReference>
<evidence type="ECO:0000256" key="15">
    <source>
        <dbReference type="ARBA" id="ARBA00047273"/>
    </source>
</evidence>
<proteinExistence type="evidence at transcript level"/>
<dbReference type="InterPro" id="IPR019378">
    <property type="entry name" value="GDP-Fuc_O-FucTrfase"/>
</dbReference>
<evidence type="ECO:0000256" key="14">
    <source>
        <dbReference type="ARBA" id="ARBA00033080"/>
    </source>
</evidence>
<evidence type="ECO:0000256" key="16">
    <source>
        <dbReference type="ARBA" id="ARBA00048647"/>
    </source>
</evidence>
<organism evidence="18">
    <name type="scientific">Phallusia mammillata</name>
    <dbReference type="NCBI Taxonomy" id="59560"/>
    <lineage>
        <taxon>Eukaryota</taxon>
        <taxon>Metazoa</taxon>
        <taxon>Chordata</taxon>
        <taxon>Tunicata</taxon>
        <taxon>Ascidiacea</taxon>
        <taxon>Phlebobranchia</taxon>
        <taxon>Ascidiidae</taxon>
        <taxon>Phallusia</taxon>
    </lineage>
</organism>
<dbReference type="Gene3D" id="3.40.50.11340">
    <property type="match status" value="1"/>
</dbReference>
<dbReference type="PANTHER" id="PTHR21420:SF3">
    <property type="entry name" value="GDP-FUCOSE PROTEIN O-FUCOSYLTRANSFERASE 1"/>
    <property type="match status" value="1"/>
</dbReference>
<keyword evidence="9" id="KW-0914">Notch signaling pathway</keyword>
<keyword evidence="11" id="KW-0325">Glycoprotein</keyword>
<comment type="catalytic activity">
    <reaction evidence="15">
        <text>L-threonyl-[protein] + GDP-beta-L-fucose = 3-O-(alpha-L-fucosyl)-L-threonyl-[protein] + GDP + H(+)</text>
        <dbReference type="Rhea" id="RHEA:70491"/>
        <dbReference type="Rhea" id="RHEA-COMP:11060"/>
        <dbReference type="Rhea" id="RHEA-COMP:17915"/>
        <dbReference type="ChEBI" id="CHEBI:15378"/>
        <dbReference type="ChEBI" id="CHEBI:30013"/>
        <dbReference type="ChEBI" id="CHEBI:57273"/>
        <dbReference type="ChEBI" id="CHEBI:58189"/>
        <dbReference type="ChEBI" id="CHEBI:189631"/>
        <dbReference type="EC" id="2.4.1.221"/>
    </reaction>
    <physiologicalReaction direction="left-to-right" evidence="15">
        <dbReference type="Rhea" id="RHEA:70492"/>
    </physiologicalReaction>
</comment>
<comment type="subcellular location">
    <subcellularLocation>
        <location evidence="1">Endoplasmic reticulum</location>
    </subcellularLocation>
</comment>
<dbReference type="EMBL" id="LR789131">
    <property type="protein sequence ID" value="CAB3264993.1"/>
    <property type="molecule type" value="mRNA"/>
</dbReference>
<keyword evidence="7 18" id="KW-0808">Transferase</keyword>
<dbReference type="AlphaFoldDB" id="A0A6F9DPT0"/>
<keyword evidence="6 18" id="KW-0328">Glycosyltransferase</keyword>
<evidence type="ECO:0000256" key="8">
    <source>
        <dbReference type="ARBA" id="ARBA00022824"/>
    </source>
</evidence>
<evidence type="ECO:0000256" key="5">
    <source>
        <dbReference type="ARBA" id="ARBA00021745"/>
    </source>
</evidence>